<keyword evidence="2" id="KW-1185">Reference proteome</keyword>
<accession>A0ABW5DKV3</accession>
<gene>
    <name evidence="1" type="ORF">ACFSM5_02510</name>
</gene>
<evidence type="ECO:0000313" key="2">
    <source>
        <dbReference type="Proteomes" id="UP001597295"/>
    </source>
</evidence>
<comment type="caution">
    <text evidence="1">The sequence shown here is derived from an EMBL/GenBank/DDBJ whole genome shotgun (WGS) entry which is preliminary data.</text>
</comment>
<dbReference type="Proteomes" id="UP001597295">
    <property type="component" value="Unassembled WGS sequence"/>
</dbReference>
<organism evidence="1 2">
    <name type="scientific">Lacibacterium aquatile</name>
    <dbReference type="NCBI Taxonomy" id="1168082"/>
    <lineage>
        <taxon>Bacteria</taxon>
        <taxon>Pseudomonadati</taxon>
        <taxon>Pseudomonadota</taxon>
        <taxon>Alphaproteobacteria</taxon>
        <taxon>Rhodospirillales</taxon>
        <taxon>Rhodospirillaceae</taxon>
    </lineage>
</organism>
<name>A0ABW5DKV3_9PROT</name>
<sequence length="159" mass="16972">MAPLEIILGAQGIRQAEVKLRQIAPEAGDAGLGLIEQPEDFIGEGGEIGPAVGDSGGSDLGVYAQKAGGLQGGIDLIDASGKGACKSYQPLQIAPAAPDFASDPLDFIGRRSERRFRLFYRSIVKTVQKGKKSALCFLYMVERFIQVVPNNNKIGFNFT</sequence>
<dbReference type="RefSeq" id="WP_379874659.1">
    <property type="nucleotide sequence ID" value="NZ_JBHUIP010000003.1"/>
</dbReference>
<reference evidence="2" key="1">
    <citation type="journal article" date="2019" name="Int. J. Syst. Evol. Microbiol.">
        <title>The Global Catalogue of Microorganisms (GCM) 10K type strain sequencing project: providing services to taxonomists for standard genome sequencing and annotation.</title>
        <authorList>
            <consortium name="The Broad Institute Genomics Platform"/>
            <consortium name="The Broad Institute Genome Sequencing Center for Infectious Disease"/>
            <person name="Wu L."/>
            <person name="Ma J."/>
        </authorList>
    </citation>
    <scope>NUCLEOTIDE SEQUENCE [LARGE SCALE GENOMIC DNA]</scope>
    <source>
        <strain evidence="2">CGMCC 1.19062</strain>
    </source>
</reference>
<dbReference type="EMBL" id="JBHUIP010000003">
    <property type="protein sequence ID" value="MFD2261743.1"/>
    <property type="molecule type" value="Genomic_DNA"/>
</dbReference>
<proteinExistence type="predicted"/>
<evidence type="ECO:0000313" key="1">
    <source>
        <dbReference type="EMBL" id="MFD2261743.1"/>
    </source>
</evidence>
<protein>
    <submittedName>
        <fullName evidence="1">Uncharacterized protein</fullName>
    </submittedName>
</protein>